<feature type="coiled-coil region" evidence="1">
    <location>
        <begin position="440"/>
        <end position="474"/>
    </location>
</feature>
<feature type="region of interest" description="Disordered" evidence="2">
    <location>
        <begin position="695"/>
        <end position="717"/>
    </location>
</feature>
<sequence>MANGKGNIELQLRIQADLSAAQAALNGLRSSLGGVNANTRTLGQAGNAAAAGLNNLDRSASSSSRSLNQTGRSVDGVTAQLIKLKNIAGAVTGLTLGAGIVRSLASVSDEYSMLNARIRLVSSSNAQAATTFSSVSRLASETGQRVAATAELYTRMARSLKSGGASQTELLRVTETINKAAIVSGATSQEASAAIIQLSQGLASGALRGEEFNSVSEQMPRIMDMLMASLGKTRGELRKMANDGKLTTEVVFRALKEGAAEIDKEFAQMPATIGTAVTQMANAWMGFVGGTNDALGVSKAIAAVISGLAQNLSALTTAALALAVVMSGKKVAAFVSATQATRAARVETTQLARAEYLEAKAAVSAAQAQMARARSAGILNPVARAKAEDALTAALHRQTAAEAALMATRQKSAMSRLGSGLMGFMGGPVGVAITGVAIAVAGLTAAYSSAQERERELEQQHRQTIQTLEDQRQKTLALVDAQGKLKGSVSTSDALTQQKGNTDVLEQDSKKLQQLQQQASTLKTQIEHLMDSPNESGFGMMVAERKLADINKQIEALTPKFESLAVAQDVLSTGLDQRLARALDAVNKQGKTLSQTLDAMFENGPVKGTNWSNELASAMATNEATAASLTDEAEKLRKKLEKELTDATYTAAQQLAMLRDNIIAAAIAAGQAPEDIDKLRASMESLINLQKSVDTAKENKRRADAAARSARSSANANENYVKSLEKQAAMMGKTQSQVRAYELAEKGLSGALKARAEAAMTVINAEDQKQQADANAVRNLQLQIEYMKQLGDVEGAGLLEVQGQMAALRKEFEKSGNTEGLNWIDKLLPLQETKVRVDAIKKQMDDLATYRSQQETSIQAQVQGGLLSELEGRRQLIDLHKEVGSKITETLPQLKEMANLPGQAGENIRELISSLEGEMLRLKDTTDSLSDAFTNGLQNGIESSLNSLADGTLNLSDALLNLARTVVNSMAQMASRNLGEMAMQGLSSVGGQLSGLFGSAAPAAAGAATSAATETATATAAATTYATAITTASTTGAAAMGTTLATGGTALSTGFMTAITTGVTALTAALTTAFTTGAATLATAIASATAGSGAASGAAAAVSVAAATGGLIRGPGTSTSDSIPSNLSNGEYVIQAAAVRRYGVDYLHALNNGRLRGFSEGGLVSSPTPRNTTGINESAEKLRQSGENGPTGYAPTIQQTLVLDSAEAFSSGINTIGGKRSMLTFIRANAPTLRQELGIKG</sequence>
<evidence type="ECO:0000313" key="4">
    <source>
        <dbReference type="EMBL" id="MBK5072577.1"/>
    </source>
</evidence>
<dbReference type="EMBL" id="JADRCQ010000001">
    <property type="protein sequence ID" value="MBK5072577.1"/>
    <property type="molecule type" value="Genomic_DNA"/>
</dbReference>
<organism evidence="5 6">
    <name type="scientific">Limnobaculum xujianqingii</name>
    <dbReference type="NCBI Taxonomy" id="2738837"/>
    <lineage>
        <taxon>Bacteria</taxon>
        <taxon>Pseudomonadati</taxon>
        <taxon>Pseudomonadota</taxon>
        <taxon>Gammaproteobacteria</taxon>
        <taxon>Enterobacterales</taxon>
        <taxon>Budviciaceae</taxon>
        <taxon>Limnobaculum</taxon>
    </lineage>
</organism>
<reference evidence="5 7" key="1">
    <citation type="submission" date="2020-11" db="EMBL/GenBank/DDBJ databases">
        <title>Insectihabitans protaetiae gen. nov. sp. nov. and Insectihabitans allomyrinae sp. nov., isolated from larvae of Protaetia brevitarsis seulensis and Allomyrina dichotoma, respectively.</title>
        <authorList>
            <person name="Lee S.D."/>
            <person name="Byeon Y.-S."/>
            <person name="Kim S.-M."/>
            <person name="Yang H.L."/>
            <person name="Kim I.S."/>
        </authorList>
    </citation>
    <scope>NUCLEOTIDE SEQUENCE</scope>
    <source>
        <strain evidence="5">CWB-B4</strain>
        <strain evidence="4 7">CWB-B43</strain>
    </source>
</reference>
<evidence type="ECO:0000256" key="2">
    <source>
        <dbReference type="SAM" id="MobiDB-lite"/>
    </source>
</evidence>
<dbReference type="Pfam" id="PF20155">
    <property type="entry name" value="TMP_3"/>
    <property type="match status" value="1"/>
</dbReference>
<evidence type="ECO:0000259" key="3">
    <source>
        <dbReference type="Pfam" id="PF20155"/>
    </source>
</evidence>
<evidence type="ECO:0000256" key="1">
    <source>
        <dbReference type="SAM" id="Coils"/>
    </source>
</evidence>
<name>A0A9D7AGW8_9GAMM</name>
<dbReference type="NCBIfam" id="TIGR02675">
    <property type="entry name" value="tape_meas_nterm"/>
    <property type="match status" value="1"/>
</dbReference>
<feature type="domain" description="Tape measure protein N-terminal" evidence="3">
    <location>
        <begin position="102"/>
        <end position="292"/>
    </location>
</feature>
<dbReference type="InterPro" id="IPR013491">
    <property type="entry name" value="Tape_meas_N"/>
</dbReference>
<keyword evidence="1" id="KW-0175">Coiled coil</keyword>
<feature type="coiled-coil region" evidence="1">
    <location>
        <begin position="505"/>
        <end position="532"/>
    </location>
</feature>
<dbReference type="RefSeq" id="WP_228397633.1">
    <property type="nucleotide sequence ID" value="NZ_JADRCP010000001.1"/>
</dbReference>
<feature type="coiled-coil region" evidence="1">
    <location>
        <begin position="619"/>
        <end position="650"/>
    </location>
</feature>
<dbReference type="Proteomes" id="UP000807542">
    <property type="component" value="Unassembled WGS sequence"/>
</dbReference>
<keyword evidence="7" id="KW-1185">Reference proteome</keyword>
<feature type="compositionally biased region" description="Low complexity" evidence="2">
    <location>
        <begin position="706"/>
        <end position="717"/>
    </location>
</feature>
<dbReference type="Proteomes" id="UP001296969">
    <property type="component" value="Unassembled WGS sequence"/>
</dbReference>
<feature type="compositionally biased region" description="Basic and acidic residues" evidence="2">
    <location>
        <begin position="695"/>
        <end position="705"/>
    </location>
</feature>
<gene>
    <name evidence="5" type="ORF">I2492_06080</name>
    <name evidence="4" type="ORF">I2493_06080</name>
</gene>
<comment type="caution">
    <text evidence="5">The sequence shown here is derived from an EMBL/GenBank/DDBJ whole genome shotgun (WGS) entry which is preliminary data.</text>
</comment>
<evidence type="ECO:0000313" key="6">
    <source>
        <dbReference type="Proteomes" id="UP000807542"/>
    </source>
</evidence>
<dbReference type="AlphaFoldDB" id="A0A9D7AGW8"/>
<protein>
    <submittedName>
        <fullName evidence="5">Tape measure protein</fullName>
    </submittedName>
</protein>
<proteinExistence type="predicted"/>
<dbReference type="EMBL" id="JADRCP010000001">
    <property type="protein sequence ID" value="MBK5175886.1"/>
    <property type="molecule type" value="Genomic_DNA"/>
</dbReference>
<evidence type="ECO:0000313" key="7">
    <source>
        <dbReference type="Proteomes" id="UP001296969"/>
    </source>
</evidence>
<accession>A0A9D7AGW8</accession>
<evidence type="ECO:0000313" key="5">
    <source>
        <dbReference type="EMBL" id="MBK5175886.1"/>
    </source>
</evidence>